<gene>
    <name evidence="7" type="ORF">C3Y98_01970</name>
</gene>
<organism evidence="7 8">
    <name type="scientific">Methylotenera oryzisoli</name>
    <dbReference type="NCBI Taxonomy" id="2080758"/>
    <lineage>
        <taxon>Bacteria</taxon>
        <taxon>Pseudomonadati</taxon>
        <taxon>Pseudomonadota</taxon>
        <taxon>Betaproteobacteria</taxon>
        <taxon>Nitrosomonadales</taxon>
        <taxon>Methylophilaceae</taxon>
        <taxon>Methylotenera</taxon>
    </lineage>
</organism>
<keyword evidence="3 6" id="KW-0732">Signal</keyword>
<dbReference type="PANTHER" id="PTHR38102:SF1">
    <property type="entry name" value="PERIPLASMIC CHAPERONE SPY"/>
    <property type="match status" value="1"/>
</dbReference>
<dbReference type="OrthoDB" id="8928345at2"/>
<dbReference type="InterPro" id="IPR012899">
    <property type="entry name" value="LTXXQ"/>
</dbReference>
<dbReference type="GO" id="GO:0051082">
    <property type="term" value="F:unfolded protein binding"/>
    <property type="evidence" value="ECO:0007669"/>
    <property type="project" value="TreeGrafter"/>
</dbReference>
<dbReference type="GO" id="GO:0030288">
    <property type="term" value="C:outer membrane-bounded periplasmic space"/>
    <property type="evidence" value="ECO:0007669"/>
    <property type="project" value="TreeGrafter"/>
</dbReference>
<dbReference type="Pfam" id="PF07813">
    <property type="entry name" value="LTXXQ"/>
    <property type="match status" value="1"/>
</dbReference>
<dbReference type="PIRSF" id="PIRSF034445">
    <property type="entry name" value="CpxP_Spy"/>
    <property type="match status" value="1"/>
</dbReference>
<dbReference type="InterPro" id="IPR052211">
    <property type="entry name" value="Cpx_auxiliary_protein"/>
</dbReference>
<dbReference type="EMBL" id="PQVH01000002">
    <property type="protein sequence ID" value="TFW73139.1"/>
    <property type="molecule type" value="Genomic_DNA"/>
</dbReference>
<evidence type="ECO:0000256" key="6">
    <source>
        <dbReference type="SAM" id="SignalP"/>
    </source>
</evidence>
<dbReference type="Gene3D" id="1.20.120.1490">
    <property type="match status" value="1"/>
</dbReference>
<comment type="caution">
    <text evidence="7">The sequence shown here is derived from an EMBL/GenBank/DDBJ whole genome shotgun (WGS) entry which is preliminary data.</text>
</comment>
<evidence type="ECO:0000313" key="8">
    <source>
        <dbReference type="Proteomes" id="UP000297706"/>
    </source>
</evidence>
<sequence length="176" mass="19731">MKITTPILVLALAAIAIPFASNAEPAKRDHCEHAAKSHSAGRFSHDAFATRGLPRHLAALNLSDSQQDKVFELIYPQVPQIRQSEKQREQLMVELKALSSSASFDSDKAKQITEKLADIEQEAMFNRAATDNQIFLILSPEQRKQLAEIKPHHADGFSRSRFHHGSDQAKKLERLL</sequence>
<feature type="chain" id="PRO_5021264662" description="LTXXQ motif family protein" evidence="6">
    <location>
        <begin position="24"/>
        <end position="176"/>
    </location>
</feature>
<evidence type="ECO:0000256" key="1">
    <source>
        <dbReference type="ARBA" id="ARBA00004418"/>
    </source>
</evidence>
<dbReference type="Proteomes" id="UP000297706">
    <property type="component" value="Unassembled WGS sequence"/>
</dbReference>
<keyword evidence="4" id="KW-0574">Periplasm</keyword>
<comment type="subcellular location">
    <subcellularLocation>
        <location evidence="1">Periplasm</location>
    </subcellularLocation>
</comment>
<evidence type="ECO:0000313" key="7">
    <source>
        <dbReference type="EMBL" id="TFW73139.1"/>
    </source>
</evidence>
<accession>A0A4Y9VVL5</accession>
<evidence type="ECO:0000256" key="4">
    <source>
        <dbReference type="ARBA" id="ARBA00022764"/>
    </source>
</evidence>
<evidence type="ECO:0000256" key="2">
    <source>
        <dbReference type="ARBA" id="ARBA00008441"/>
    </source>
</evidence>
<dbReference type="CDD" id="cd09916">
    <property type="entry name" value="CpxP_like"/>
    <property type="match status" value="1"/>
</dbReference>
<reference evidence="7 8" key="1">
    <citation type="submission" date="2018-02" db="EMBL/GenBank/DDBJ databases">
        <title>A novel lanthanide dependent methylotroph, Methylotenera sp. La3113.</title>
        <authorList>
            <person name="Lv H."/>
            <person name="Tani A."/>
        </authorList>
    </citation>
    <scope>NUCLEOTIDE SEQUENCE [LARGE SCALE GENOMIC DNA]</scope>
    <source>
        <strain evidence="7 8">La3113</strain>
    </source>
</reference>
<comment type="similarity">
    <text evidence="2">Belongs to the CpxP/Spy family.</text>
</comment>
<dbReference type="RefSeq" id="WP_135276449.1">
    <property type="nucleotide sequence ID" value="NZ_PQVH01000002.1"/>
</dbReference>
<protein>
    <recommendedName>
        <fullName evidence="9">LTXXQ motif family protein</fullName>
    </recommendedName>
</protein>
<feature type="signal peptide" evidence="6">
    <location>
        <begin position="1"/>
        <end position="23"/>
    </location>
</feature>
<dbReference type="AlphaFoldDB" id="A0A4Y9VVL5"/>
<name>A0A4Y9VVL5_9PROT</name>
<evidence type="ECO:0000256" key="3">
    <source>
        <dbReference type="ARBA" id="ARBA00022729"/>
    </source>
</evidence>
<keyword evidence="8" id="KW-1185">Reference proteome</keyword>
<feature type="region of interest" description="Disordered" evidence="5">
    <location>
        <begin position="154"/>
        <end position="176"/>
    </location>
</feature>
<evidence type="ECO:0008006" key="9">
    <source>
        <dbReference type="Google" id="ProtNLM"/>
    </source>
</evidence>
<dbReference type="PANTHER" id="PTHR38102">
    <property type="entry name" value="PERIPLASMIC CHAPERONE SPY"/>
    <property type="match status" value="1"/>
</dbReference>
<evidence type="ECO:0000256" key="5">
    <source>
        <dbReference type="SAM" id="MobiDB-lite"/>
    </source>
</evidence>
<proteinExistence type="inferred from homology"/>